<evidence type="ECO:0000313" key="1">
    <source>
        <dbReference type="EMBL" id="KAH7919175.1"/>
    </source>
</evidence>
<feature type="non-terminal residue" evidence="1">
    <location>
        <position position="1"/>
    </location>
</feature>
<feature type="non-terminal residue" evidence="1">
    <location>
        <position position="97"/>
    </location>
</feature>
<proteinExistence type="predicted"/>
<accession>A0ACB8B0X3</accession>
<dbReference type="EMBL" id="MU266687">
    <property type="protein sequence ID" value="KAH7919175.1"/>
    <property type="molecule type" value="Genomic_DNA"/>
</dbReference>
<reference evidence="1" key="1">
    <citation type="journal article" date="2021" name="New Phytol.">
        <title>Evolutionary innovations through gain and loss of genes in the ectomycorrhizal Boletales.</title>
        <authorList>
            <person name="Wu G."/>
            <person name="Miyauchi S."/>
            <person name="Morin E."/>
            <person name="Kuo A."/>
            <person name="Drula E."/>
            <person name="Varga T."/>
            <person name="Kohler A."/>
            <person name="Feng B."/>
            <person name="Cao Y."/>
            <person name="Lipzen A."/>
            <person name="Daum C."/>
            <person name="Hundley H."/>
            <person name="Pangilinan J."/>
            <person name="Johnson J."/>
            <person name="Barry K."/>
            <person name="LaButti K."/>
            <person name="Ng V."/>
            <person name="Ahrendt S."/>
            <person name="Min B."/>
            <person name="Choi I.G."/>
            <person name="Park H."/>
            <person name="Plett J.M."/>
            <person name="Magnuson J."/>
            <person name="Spatafora J.W."/>
            <person name="Nagy L.G."/>
            <person name="Henrissat B."/>
            <person name="Grigoriev I.V."/>
            <person name="Yang Z.L."/>
            <person name="Xu J."/>
            <person name="Martin F.M."/>
        </authorList>
    </citation>
    <scope>NUCLEOTIDE SEQUENCE</scope>
    <source>
        <strain evidence="1">KUC20120723A-06</strain>
    </source>
</reference>
<gene>
    <name evidence="1" type="ORF">BV22DRAFT_986662</name>
</gene>
<name>A0ACB8B0X3_9AGAM</name>
<organism evidence="1 2">
    <name type="scientific">Leucogyrophana mollusca</name>
    <dbReference type="NCBI Taxonomy" id="85980"/>
    <lineage>
        <taxon>Eukaryota</taxon>
        <taxon>Fungi</taxon>
        <taxon>Dikarya</taxon>
        <taxon>Basidiomycota</taxon>
        <taxon>Agaricomycotina</taxon>
        <taxon>Agaricomycetes</taxon>
        <taxon>Agaricomycetidae</taxon>
        <taxon>Boletales</taxon>
        <taxon>Boletales incertae sedis</taxon>
        <taxon>Leucogyrophana</taxon>
    </lineage>
</organism>
<sequence length="97" mass="11510">PKHYRIISPAWRSDEFTIFLHRLDHIYRQDWRCPLGGKRATAGNPPRTRIQSTRSNPGLAPKHLPRNCYNPTWLLSLRPWQTKRLGVVEEDYNFDID</sequence>
<comment type="caution">
    <text evidence="1">The sequence shown here is derived from an EMBL/GenBank/DDBJ whole genome shotgun (WGS) entry which is preliminary data.</text>
</comment>
<evidence type="ECO:0000313" key="2">
    <source>
        <dbReference type="Proteomes" id="UP000790709"/>
    </source>
</evidence>
<dbReference type="Proteomes" id="UP000790709">
    <property type="component" value="Unassembled WGS sequence"/>
</dbReference>
<keyword evidence="2" id="KW-1185">Reference proteome</keyword>
<protein>
    <submittedName>
        <fullName evidence="1">Uncharacterized protein</fullName>
    </submittedName>
</protein>